<evidence type="ECO:0000256" key="4">
    <source>
        <dbReference type="ARBA" id="ARBA00022771"/>
    </source>
</evidence>
<dbReference type="GO" id="GO:0005634">
    <property type="term" value="C:nucleus"/>
    <property type="evidence" value="ECO:0007669"/>
    <property type="project" value="UniProtKB-SubCell"/>
</dbReference>
<feature type="compositionally biased region" description="Low complexity" evidence="8">
    <location>
        <begin position="60"/>
        <end position="70"/>
    </location>
</feature>
<dbReference type="AlphaFoldDB" id="A0A177A9Z6"/>
<feature type="region of interest" description="Disordered" evidence="8">
    <location>
        <begin position="370"/>
        <end position="392"/>
    </location>
</feature>
<dbReference type="EMBL" id="KV441395">
    <property type="protein sequence ID" value="OAF58955.2"/>
    <property type="molecule type" value="Genomic_DNA"/>
</dbReference>
<dbReference type="GO" id="GO:0008270">
    <property type="term" value="F:zinc ion binding"/>
    <property type="evidence" value="ECO:0007669"/>
    <property type="project" value="UniProtKB-KW"/>
</dbReference>
<feature type="compositionally biased region" description="Low complexity" evidence="8">
    <location>
        <begin position="205"/>
        <end position="214"/>
    </location>
</feature>
<dbReference type="Proteomes" id="UP000077154">
    <property type="component" value="Unassembled WGS sequence"/>
</dbReference>
<feature type="region of interest" description="Disordered" evidence="8">
    <location>
        <begin position="180"/>
        <end position="241"/>
    </location>
</feature>
<dbReference type="eggNOG" id="KOG1721">
    <property type="taxonomic scope" value="Eukaryota"/>
</dbReference>
<dbReference type="GO" id="GO:0000785">
    <property type="term" value="C:chromatin"/>
    <property type="evidence" value="ECO:0007669"/>
    <property type="project" value="TreeGrafter"/>
</dbReference>
<gene>
    <name evidence="10" type="ORF">VC83_06212</name>
</gene>
<keyword evidence="5" id="KW-0862">Zinc</keyword>
<keyword evidence="4 7" id="KW-0863">Zinc-finger</keyword>
<dbReference type="GO" id="GO:0000981">
    <property type="term" value="F:DNA-binding transcription factor activity, RNA polymerase II-specific"/>
    <property type="evidence" value="ECO:0007669"/>
    <property type="project" value="InterPro"/>
</dbReference>
<dbReference type="PANTHER" id="PTHR40626:SF30">
    <property type="entry name" value="FINGER DOMAIN PROTEIN, PUTATIVE (AFU_ORTHOLOGUE AFUA_4G13600)-RELATED"/>
    <property type="match status" value="1"/>
</dbReference>
<dbReference type="PROSITE" id="PS50157">
    <property type="entry name" value="ZINC_FINGER_C2H2_2"/>
    <property type="match status" value="1"/>
</dbReference>
<evidence type="ECO:0000256" key="6">
    <source>
        <dbReference type="ARBA" id="ARBA00023242"/>
    </source>
</evidence>
<accession>A0A177A9Z6</accession>
<keyword evidence="2" id="KW-0479">Metal-binding</keyword>
<dbReference type="PANTHER" id="PTHR40626">
    <property type="entry name" value="MIP31509P"/>
    <property type="match status" value="1"/>
</dbReference>
<dbReference type="VEuPathDB" id="FungiDB:GMDG_04150"/>
<feature type="region of interest" description="Disordered" evidence="8">
    <location>
        <begin position="1"/>
        <end position="22"/>
    </location>
</feature>
<dbReference type="InterPro" id="IPR036236">
    <property type="entry name" value="Znf_C2H2_sf"/>
</dbReference>
<dbReference type="Gene3D" id="3.30.160.60">
    <property type="entry name" value="Classic Zinc Finger"/>
    <property type="match status" value="1"/>
</dbReference>
<sequence>MSSLRDIMDVDVEPLESQAIQRSRDVALLQNQSLDTLSRIVPSTTQRSVKRKRLTRVSKPSSSAGSPRSGTTRRRSSGATELMDPSGYGQGGSQNNMRPSLPRGLEAEQPVRYTPVTGRVSKAKKGQPVHVCEQCDEPRAFTRAEHLRRHQLSHEQANLPCTFPDCERVFHRPDLLSRHMSRHEIQGDGPYRTSHYKPIDNEQGSRSSSTSSNPRTPPQKYLPQQPNMNAPNSSPNIQAPTANTSANMRLSKEYEPIMGSFQAVNVSEPSNQRPRSRTDGFETSGLRFSPASGSMTSHALNTTSTYHTIPMSANMASDFLLSQPSTLGPAFEQSTYSSLTSNFYSASGPGDIPPLTLQVPDHAYNPSLASPPYNSSESTWSTPSDVSRQGTAWPRDRALPAGWAAAESLSTAAQQQQQPLLIAQNMHLLHQQGGLDIVPERFEGQFIPNTRQYGNSIVICQPLDEQGGVEGAGDMYNKDGSDARDYPHQQHGQFMDDRFYCYI</sequence>
<dbReference type="InterPro" id="IPR013087">
    <property type="entry name" value="Znf_C2H2_type"/>
</dbReference>
<feature type="compositionally biased region" description="Polar residues" evidence="8">
    <location>
        <begin position="372"/>
        <end position="390"/>
    </location>
</feature>
<evidence type="ECO:0000256" key="7">
    <source>
        <dbReference type="PROSITE-ProRule" id="PRU00042"/>
    </source>
</evidence>
<dbReference type="SUPFAM" id="SSF57667">
    <property type="entry name" value="beta-beta-alpha zinc fingers"/>
    <property type="match status" value="1"/>
</dbReference>
<evidence type="ECO:0000259" key="9">
    <source>
        <dbReference type="PROSITE" id="PS50157"/>
    </source>
</evidence>
<proteinExistence type="predicted"/>
<evidence type="ECO:0000256" key="2">
    <source>
        <dbReference type="ARBA" id="ARBA00022723"/>
    </source>
</evidence>
<evidence type="ECO:0000256" key="5">
    <source>
        <dbReference type="ARBA" id="ARBA00022833"/>
    </source>
</evidence>
<feature type="domain" description="C2H2-type" evidence="9">
    <location>
        <begin position="159"/>
        <end position="183"/>
    </location>
</feature>
<evidence type="ECO:0000313" key="10">
    <source>
        <dbReference type="EMBL" id="OAF58955.2"/>
    </source>
</evidence>
<keyword evidence="6" id="KW-0539">Nucleus</keyword>
<dbReference type="GO" id="GO:0000978">
    <property type="term" value="F:RNA polymerase II cis-regulatory region sequence-specific DNA binding"/>
    <property type="evidence" value="ECO:0007669"/>
    <property type="project" value="InterPro"/>
</dbReference>
<feature type="compositionally biased region" description="Polar residues" evidence="8">
    <location>
        <begin position="263"/>
        <end position="273"/>
    </location>
</feature>
<keyword evidence="3" id="KW-0677">Repeat</keyword>
<dbReference type="Pfam" id="PF00096">
    <property type="entry name" value="zf-C2H2"/>
    <property type="match status" value="2"/>
</dbReference>
<name>A0A177A9Z6_9PEZI</name>
<feature type="region of interest" description="Disordered" evidence="8">
    <location>
        <begin position="39"/>
        <end position="102"/>
    </location>
</feature>
<dbReference type="GeneID" id="36289274"/>
<dbReference type="OrthoDB" id="6077919at2759"/>
<dbReference type="RefSeq" id="XP_024324239.1">
    <property type="nucleotide sequence ID" value="XM_024469815.1"/>
</dbReference>
<dbReference type="InterPro" id="IPR051059">
    <property type="entry name" value="VerF-like"/>
</dbReference>
<dbReference type="SMART" id="SM00355">
    <property type="entry name" value="ZnF_C2H2"/>
    <property type="match status" value="2"/>
</dbReference>
<dbReference type="PROSITE" id="PS00028">
    <property type="entry name" value="ZINC_FINGER_C2H2_1"/>
    <property type="match status" value="1"/>
</dbReference>
<feature type="region of interest" description="Disordered" evidence="8">
    <location>
        <begin position="263"/>
        <end position="296"/>
    </location>
</feature>
<evidence type="ECO:0000256" key="8">
    <source>
        <dbReference type="SAM" id="MobiDB-lite"/>
    </source>
</evidence>
<organism evidence="10">
    <name type="scientific">Pseudogymnoascus destructans</name>
    <dbReference type="NCBI Taxonomy" id="655981"/>
    <lineage>
        <taxon>Eukaryota</taxon>
        <taxon>Fungi</taxon>
        <taxon>Dikarya</taxon>
        <taxon>Ascomycota</taxon>
        <taxon>Pezizomycotina</taxon>
        <taxon>Leotiomycetes</taxon>
        <taxon>Thelebolales</taxon>
        <taxon>Thelebolaceae</taxon>
        <taxon>Pseudogymnoascus</taxon>
    </lineage>
</organism>
<feature type="compositionally biased region" description="Polar residues" evidence="8">
    <location>
        <begin position="222"/>
        <end position="241"/>
    </location>
</feature>
<evidence type="ECO:0000256" key="1">
    <source>
        <dbReference type="ARBA" id="ARBA00004123"/>
    </source>
</evidence>
<comment type="subcellular location">
    <subcellularLocation>
        <location evidence="1">Nucleus</location>
    </subcellularLocation>
</comment>
<protein>
    <recommendedName>
        <fullName evidence="9">C2H2-type domain-containing protein</fullName>
    </recommendedName>
</protein>
<evidence type="ECO:0000256" key="3">
    <source>
        <dbReference type="ARBA" id="ARBA00022737"/>
    </source>
</evidence>
<reference evidence="10" key="1">
    <citation type="submission" date="2016-03" db="EMBL/GenBank/DDBJ databases">
        <title>Updated assembly of Pseudogymnoascus destructans, the fungus causing white-nose syndrome of bats.</title>
        <authorList>
            <person name="Palmer J.M."/>
            <person name="Drees K.P."/>
            <person name="Foster J.T."/>
            <person name="Lindner D.L."/>
        </authorList>
    </citation>
    <scope>NUCLEOTIDE SEQUENCE [LARGE SCALE GENOMIC DNA]</scope>
    <source>
        <strain evidence="10">20631-21</strain>
    </source>
</reference>